<protein>
    <recommendedName>
        <fullName evidence="4 8">m7GpppX diphosphatase</fullName>
        <ecNumber evidence="3 8">3.6.1.59</ecNumber>
    </recommendedName>
</protein>
<dbReference type="GO" id="GO:0140932">
    <property type="term" value="F:5'-(N(7)-methyl 5'-triphosphoguanosine)-[mRNA] diphosphatase activity"/>
    <property type="evidence" value="ECO:0007669"/>
    <property type="project" value="UniProtKB-EC"/>
</dbReference>
<dbReference type="EMBL" id="CAJFCW020000001">
    <property type="protein sequence ID" value="CAG9081552.1"/>
    <property type="molecule type" value="Genomic_DNA"/>
</dbReference>
<name>A0A811JSX6_9BILA</name>
<dbReference type="SUPFAM" id="SSF102860">
    <property type="entry name" value="mRNA decapping enzyme DcpS N-terminal domain"/>
    <property type="match status" value="1"/>
</dbReference>
<accession>A0A811JSX6</accession>
<evidence type="ECO:0000256" key="3">
    <source>
        <dbReference type="ARBA" id="ARBA00012520"/>
    </source>
</evidence>
<evidence type="ECO:0000256" key="9">
    <source>
        <dbReference type="PIRSR" id="PIRSR028973-1"/>
    </source>
</evidence>
<dbReference type="Pfam" id="PF11969">
    <property type="entry name" value="DcpS_C"/>
    <property type="match status" value="1"/>
</dbReference>
<proteinExistence type="inferred from homology"/>
<dbReference type="SUPFAM" id="SSF54197">
    <property type="entry name" value="HIT-like"/>
    <property type="match status" value="1"/>
</dbReference>
<dbReference type="GO" id="GO:0006397">
    <property type="term" value="P:mRNA processing"/>
    <property type="evidence" value="ECO:0007669"/>
    <property type="project" value="UniProtKB-KW"/>
</dbReference>
<dbReference type="GO" id="GO:0000290">
    <property type="term" value="P:deadenylation-dependent decapping of nuclear-transcribed mRNA"/>
    <property type="evidence" value="ECO:0007669"/>
    <property type="project" value="UniProtKB-UniRule"/>
</dbReference>
<evidence type="ECO:0000256" key="7">
    <source>
        <dbReference type="ARBA" id="ARBA00048222"/>
    </source>
</evidence>
<evidence type="ECO:0000256" key="1">
    <source>
        <dbReference type="ARBA" id="ARBA00004123"/>
    </source>
</evidence>
<dbReference type="EC" id="3.6.1.59" evidence="3 8"/>
<dbReference type="AlphaFoldDB" id="A0A811JSX6"/>
<feature type="binding site" evidence="10">
    <location>
        <position position="156"/>
    </location>
    <ligand>
        <name>substrate</name>
    </ligand>
</feature>
<dbReference type="EMBL" id="CAJFDH010000001">
    <property type="protein sequence ID" value="CAD5206383.1"/>
    <property type="molecule type" value="Genomic_DNA"/>
</dbReference>
<dbReference type="OrthoDB" id="10264956at2759"/>
<dbReference type="GO" id="GO:0000340">
    <property type="term" value="F:RNA 7-methylguanosine cap binding"/>
    <property type="evidence" value="ECO:0007669"/>
    <property type="project" value="UniProtKB-UniRule"/>
</dbReference>
<dbReference type="GO" id="GO:0000932">
    <property type="term" value="C:P-body"/>
    <property type="evidence" value="ECO:0007669"/>
    <property type="project" value="TreeGrafter"/>
</dbReference>
<comment type="function">
    <text evidence="8">Decapping scavenger enzyme that catalyzes the cleavage of a residual cap structure following the degradation of mRNAs by the 3'-&gt;5' exosome-mediated mRNA decay pathway.</text>
</comment>
<evidence type="ECO:0000256" key="5">
    <source>
        <dbReference type="ARBA" id="ARBA00022801"/>
    </source>
</evidence>
<dbReference type="Gene3D" id="3.30.428.10">
    <property type="entry name" value="HIT-like"/>
    <property type="match status" value="1"/>
</dbReference>
<dbReference type="GO" id="GO:0005634">
    <property type="term" value="C:nucleus"/>
    <property type="evidence" value="ECO:0007669"/>
    <property type="project" value="UniProtKB-SubCell"/>
</dbReference>
<comment type="subcellular location">
    <subcellularLocation>
        <location evidence="1 8">Nucleus</location>
    </subcellularLocation>
</comment>
<sequence>MEVPEKKIKVDFFKELTSLQGFEFREVLGSLTNSKSIFLLCHNVEEDKPGVLLLNKLAFTEDGEQLNELIKNAKVNRLSDNDIYGNFEVTPSDKFNVLKSTLIYPATDRHIDKYRLRTVCYITESADDYKEITLKFIKEKAFGCDWVYNILDGKKEQDQVLYKDMNPDTGFILLKDLKWDGKTVEEMYYQAIVIRRDLKSVRDLTDKELPLLTNILESASKAIQEQHGVTQEKLFAYFHYQPSYYHLHVHFRSTRSDTNLTNIPLAEVINNIKIWPDFYQKASLGFNIKEGEPLHQMYLEAGRL</sequence>
<dbReference type="PANTHER" id="PTHR12978">
    <property type="entry name" value="HISTIDINE TRIAD HIT PROTEIN MEMBER"/>
    <property type="match status" value="1"/>
</dbReference>
<evidence type="ECO:0000256" key="10">
    <source>
        <dbReference type="PIRSR" id="PIRSR028973-2"/>
    </source>
</evidence>
<dbReference type="Pfam" id="PF05652">
    <property type="entry name" value="DcpS"/>
    <property type="match status" value="1"/>
</dbReference>
<evidence type="ECO:0000256" key="6">
    <source>
        <dbReference type="ARBA" id="ARBA00023242"/>
    </source>
</evidence>
<organism evidence="11 12">
    <name type="scientific">Bursaphelenchus okinawaensis</name>
    <dbReference type="NCBI Taxonomy" id="465554"/>
    <lineage>
        <taxon>Eukaryota</taxon>
        <taxon>Metazoa</taxon>
        <taxon>Ecdysozoa</taxon>
        <taxon>Nematoda</taxon>
        <taxon>Chromadorea</taxon>
        <taxon>Rhabditida</taxon>
        <taxon>Tylenchina</taxon>
        <taxon>Tylenchomorpha</taxon>
        <taxon>Aphelenchoidea</taxon>
        <taxon>Aphelenchoididae</taxon>
        <taxon>Bursaphelenchus</taxon>
    </lineage>
</organism>
<feature type="binding site" evidence="10">
    <location>
        <position position="178"/>
    </location>
    <ligand>
        <name>substrate</name>
    </ligand>
</feature>
<feature type="active site" description="Nucleophile" evidence="9">
    <location>
        <position position="248"/>
    </location>
</feature>
<feature type="binding site" evidence="10">
    <location>
        <begin position="239"/>
        <end position="250"/>
    </location>
    <ligand>
        <name>substrate</name>
    </ligand>
</feature>
<evidence type="ECO:0000256" key="8">
    <source>
        <dbReference type="PIRNR" id="PIRNR028973"/>
    </source>
</evidence>
<dbReference type="Gene3D" id="3.30.200.40">
    <property type="entry name" value="Scavenger mRNA decapping enzyme, N-terminal domain"/>
    <property type="match status" value="1"/>
</dbReference>
<dbReference type="InterPro" id="IPR008594">
    <property type="entry name" value="DcpS/DCS2"/>
</dbReference>
<evidence type="ECO:0000313" key="12">
    <source>
        <dbReference type="Proteomes" id="UP000614601"/>
    </source>
</evidence>
<dbReference type="FunFam" id="3.30.428.10:FF:000006">
    <property type="entry name" value="m7GpppX diphosphatase"/>
    <property type="match status" value="1"/>
</dbReference>
<dbReference type="InterPro" id="IPR011145">
    <property type="entry name" value="Scavenger_mRNA_decap_enz_N"/>
</dbReference>
<evidence type="ECO:0000256" key="4">
    <source>
        <dbReference type="ARBA" id="ARBA00015636"/>
    </source>
</evidence>
<dbReference type="PANTHER" id="PTHR12978:SF0">
    <property type="entry name" value="M7GPPPX DIPHOSPHATASE"/>
    <property type="match status" value="1"/>
</dbReference>
<evidence type="ECO:0000256" key="2">
    <source>
        <dbReference type="ARBA" id="ARBA00010208"/>
    </source>
</evidence>
<feature type="binding site" evidence="10">
    <location>
        <position position="176"/>
    </location>
    <ligand>
        <name>substrate</name>
    </ligand>
</feature>
<comment type="similarity">
    <text evidence="2 8">Belongs to the HIT family.</text>
</comment>
<gene>
    <name evidence="11" type="ORF">BOKJ2_LOCUS1067</name>
</gene>
<keyword evidence="8" id="KW-0507">mRNA processing</keyword>
<dbReference type="Proteomes" id="UP000614601">
    <property type="component" value="Unassembled WGS sequence"/>
</dbReference>
<dbReference type="InterPro" id="IPR036265">
    <property type="entry name" value="HIT-like_sf"/>
</dbReference>
<evidence type="ECO:0000313" key="11">
    <source>
        <dbReference type="EMBL" id="CAD5206383.1"/>
    </source>
</evidence>
<dbReference type="Proteomes" id="UP000783686">
    <property type="component" value="Unassembled WGS sequence"/>
</dbReference>
<keyword evidence="6 8" id="KW-0539">Nucleus</keyword>
<comment type="catalytic activity">
    <reaction evidence="7 8">
        <text>a 5'-end (N(7)-methyl 5'-triphosphoguanosine)-ribonucleoside in mRNA + H2O = N(7)-methyl-GMP + a 5'-end diphospho-ribonucleoside in mRNA + 2 H(+)</text>
        <dbReference type="Rhea" id="RHEA:65388"/>
        <dbReference type="Rhea" id="RHEA-COMP:17165"/>
        <dbReference type="Rhea" id="RHEA-COMP:17167"/>
        <dbReference type="ChEBI" id="CHEBI:15377"/>
        <dbReference type="ChEBI" id="CHEBI:15378"/>
        <dbReference type="ChEBI" id="CHEBI:58285"/>
        <dbReference type="ChEBI" id="CHEBI:156461"/>
        <dbReference type="ChEBI" id="CHEBI:167616"/>
        <dbReference type="EC" id="3.6.1.59"/>
    </reaction>
</comment>
<keyword evidence="12" id="KW-1185">Reference proteome</keyword>
<dbReference type="PIRSF" id="PIRSF028973">
    <property type="entry name" value="Scavenger_mRNA_decap_enz"/>
    <property type="match status" value="1"/>
</dbReference>
<feature type="binding site" evidence="10">
    <location>
        <position position="146"/>
    </location>
    <ligand>
        <name>substrate</name>
    </ligand>
</feature>
<comment type="caution">
    <text evidence="11">The sequence shown here is derived from an EMBL/GenBank/DDBJ whole genome shotgun (WGS) entry which is preliminary data.</text>
</comment>
<keyword evidence="5 8" id="KW-0378">Hydrolase</keyword>
<reference evidence="11" key="1">
    <citation type="submission" date="2020-09" db="EMBL/GenBank/DDBJ databases">
        <authorList>
            <person name="Kikuchi T."/>
        </authorList>
    </citation>
    <scope>NUCLEOTIDE SEQUENCE</scope>
    <source>
        <strain evidence="11">SH1</strain>
    </source>
</reference>